<reference evidence="4 5" key="2">
    <citation type="submission" date="2015-05" db="EMBL/GenBank/DDBJ databases">
        <authorList>
            <person name="Morales-Cruz A."/>
            <person name="Amrine K.C."/>
            <person name="Cantu D."/>
        </authorList>
    </citation>
    <scope>NUCLEOTIDE SEQUENCE [LARGE SCALE GENOMIC DNA]</scope>
    <source>
        <strain evidence="4">DA912</strain>
    </source>
</reference>
<evidence type="ECO:0000256" key="2">
    <source>
        <dbReference type="ARBA" id="ARBA00023157"/>
    </source>
</evidence>
<keyword evidence="3" id="KW-0496">Mitochondrion</keyword>
<keyword evidence="5" id="KW-1185">Reference proteome</keyword>
<dbReference type="Proteomes" id="UP000034680">
    <property type="component" value="Unassembled WGS sequence"/>
</dbReference>
<dbReference type="InterPro" id="IPR013892">
    <property type="entry name" value="Cyt_c_biogenesis_Cmc1-like"/>
</dbReference>
<organism evidence="4 5">
    <name type="scientific">Diaporthe ampelina</name>
    <dbReference type="NCBI Taxonomy" id="1214573"/>
    <lineage>
        <taxon>Eukaryota</taxon>
        <taxon>Fungi</taxon>
        <taxon>Dikarya</taxon>
        <taxon>Ascomycota</taxon>
        <taxon>Pezizomycotina</taxon>
        <taxon>Sordariomycetes</taxon>
        <taxon>Sordariomycetidae</taxon>
        <taxon>Diaporthales</taxon>
        <taxon>Diaporthaceae</taxon>
        <taxon>Diaporthe</taxon>
    </lineage>
</organism>
<name>A0A0G2FFN2_9PEZI</name>
<dbReference type="STRING" id="1214573.A0A0G2FFN2"/>
<dbReference type="EMBL" id="LCUC01000269">
    <property type="protein sequence ID" value="KKY32931.1"/>
    <property type="molecule type" value="Genomic_DNA"/>
</dbReference>
<proteinExistence type="inferred from homology"/>
<evidence type="ECO:0000256" key="1">
    <source>
        <dbReference type="ARBA" id="ARBA00007347"/>
    </source>
</evidence>
<keyword evidence="3" id="KW-0472">Membrane</keyword>
<evidence type="ECO:0000313" key="4">
    <source>
        <dbReference type="EMBL" id="KKY32931.1"/>
    </source>
</evidence>
<comment type="caution">
    <text evidence="4">The sequence shown here is derived from an EMBL/GenBank/DDBJ whole genome shotgun (WGS) entry which is preliminary data.</text>
</comment>
<gene>
    <name evidence="4" type="ORF">UCDDA912_g07098</name>
</gene>
<keyword evidence="3" id="KW-0999">Mitochondrion inner membrane</keyword>
<dbReference type="OrthoDB" id="532630at2759"/>
<evidence type="ECO:0000256" key="3">
    <source>
        <dbReference type="RuleBase" id="RU364104"/>
    </source>
</evidence>
<protein>
    <recommendedName>
        <fullName evidence="3">COX assembly mitochondrial protein</fullName>
    </recommendedName>
</protein>
<dbReference type="AlphaFoldDB" id="A0A0G2FFN2"/>
<reference evidence="4 5" key="1">
    <citation type="submission" date="2015-05" db="EMBL/GenBank/DDBJ databases">
        <title>Distinctive expansion of gene families associated with plant cell wall degradation and secondary metabolism in the genomes of grapevine trunk pathogens.</title>
        <authorList>
            <person name="Lawrence D.P."/>
            <person name="Travadon R."/>
            <person name="Rolshausen P.E."/>
            <person name="Baumgartner K."/>
        </authorList>
    </citation>
    <scope>NUCLEOTIDE SEQUENCE [LARGE SCALE GENOMIC DNA]</scope>
    <source>
        <strain evidence="4">DA912</strain>
    </source>
</reference>
<evidence type="ECO:0000313" key="5">
    <source>
        <dbReference type="Proteomes" id="UP000034680"/>
    </source>
</evidence>
<comment type="similarity">
    <text evidence="1 3">Belongs to the CMC family.</text>
</comment>
<comment type="function">
    <text evidence="3">Required for mitochondrial cytochrome c oxidase (COX) assembly and respiration.</text>
</comment>
<comment type="subcellular location">
    <subcellularLocation>
        <location evidence="3">Mitochondrion inner membrane</location>
    </subcellularLocation>
</comment>
<dbReference type="Pfam" id="PF08583">
    <property type="entry name" value="Cmc1"/>
    <property type="match status" value="1"/>
</dbReference>
<dbReference type="GO" id="GO:0005743">
    <property type="term" value="C:mitochondrial inner membrane"/>
    <property type="evidence" value="ECO:0007669"/>
    <property type="project" value="UniProtKB-SubCell"/>
</dbReference>
<accession>A0A0G2FFN2</accession>
<keyword evidence="2" id="KW-1015">Disulfide bond</keyword>
<sequence length="80" mass="9387">MHPHLHTKDNTACEDLMTALEECHERGFLWKSMGMCNGAKDALSACLRAERRKRQDTNRSKTQEKRDVIRLKWKDIDENS</sequence>
<keyword evidence="3" id="KW-0143">Chaperone</keyword>